<gene>
    <name evidence="1" type="ORF">CYLTODRAFT_423263</name>
</gene>
<dbReference type="Proteomes" id="UP000054007">
    <property type="component" value="Unassembled WGS sequence"/>
</dbReference>
<dbReference type="AlphaFoldDB" id="A0A0D7B7X7"/>
<reference evidence="1 2" key="1">
    <citation type="journal article" date="2015" name="Fungal Genet. Biol.">
        <title>Evolution of novel wood decay mechanisms in Agaricales revealed by the genome sequences of Fistulina hepatica and Cylindrobasidium torrendii.</title>
        <authorList>
            <person name="Floudas D."/>
            <person name="Held B.W."/>
            <person name="Riley R."/>
            <person name="Nagy L.G."/>
            <person name="Koehler G."/>
            <person name="Ransdell A.S."/>
            <person name="Younus H."/>
            <person name="Chow J."/>
            <person name="Chiniquy J."/>
            <person name="Lipzen A."/>
            <person name="Tritt A."/>
            <person name="Sun H."/>
            <person name="Haridas S."/>
            <person name="LaButti K."/>
            <person name="Ohm R.A."/>
            <person name="Kues U."/>
            <person name="Blanchette R.A."/>
            <person name="Grigoriev I.V."/>
            <person name="Minto R.E."/>
            <person name="Hibbett D.S."/>
        </authorList>
    </citation>
    <scope>NUCLEOTIDE SEQUENCE [LARGE SCALE GENOMIC DNA]</scope>
    <source>
        <strain evidence="1 2">FP15055 ss-10</strain>
    </source>
</reference>
<evidence type="ECO:0000313" key="1">
    <source>
        <dbReference type="EMBL" id="KIY66602.1"/>
    </source>
</evidence>
<organism evidence="1 2">
    <name type="scientific">Cylindrobasidium torrendii FP15055 ss-10</name>
    <dbReference type="NCBI Taxonomy" id="1314674"/>
    <lineage>
        <taxon>Eukaryota</taxon>
        <taxon>Fungi</taxon>
        <taxon>Dikarya</taxon>
        <taxon>Basidiomycota</taxon>
        <taxon>Agaricomycotina</taxon>
        <taxon>Agaricomycetes</taxon>
        <taxon>Agaricomycetidae</taxon>
        <taxon>Agaricales</taxon>
        <taxon>Marasmiineae</taxon>
        <taxon>Physalacriaceae</taxon>
        <taxon>Cylindrobasidium</taxon>
    </lineage>
</organism>
<keyword evidence="2" id="KW-1185">Reference proteome</keyword>
<dbReference type="Gene3D" id="3.30.420.10">
    <property type="entry name" value="Ribonuclease H-like superfamily/Ribonuclease H"/>
    <property type="match status" value="1"/>
</dbReference>
<feature type="non-terminal residue" evidence="1">
    <location>
        <position position="269"/>
    </location>
</feature>
<dbReference type="GO" id="GO:0003676">
    <property type="term" value="F:nucleic acid binding"/>
    <property type="evidence" value="ECO:0007669"/>
    <property type="project" value="InterPro"/>
</dbReference>
<dbReference type="InterPro" id="IPR036397">
    <property type="entry name" value="RNaseH_sf"/>
</dbReference>
<proteinExistence type="predicted"/>
<dbReference type="EMBL" id="KN880549">
    <property type="protein sequence ID" value="KIY66602.1"/>
    <property type="molecule type" value="Genomic_DNA"/>
</dbReference>
<name>A0A0D7B7X7_9AGAR</name>
<protein>
    <submittedName>
        <fullName evidence="1">Uncharacterized protein</fullName>
    </submittedName>
</protein>
<evidence type="ECO:0000313" key="2">
    <source>
        <dbReference type="Proteomes" id="UP000054007"/>
    </source>
</evidence>
<accession>A0A0D7B7X7</accession>
<sequence>MAKTNVYLSASASADAWALYFGQDDVRNVSQKSMNRSKTEGLTELKGLCHLYRRWLEDSTAPEGVVSVHTRSISLIAWIRVYMPVAQEHGWKAAAKQLPANVEPVLRYLSALFDNAKISCPKTTVEFVVVPEGVDHSWLRRAERLADSADDPEEEMDWCRLTLHVRRKLRDTIQLAQIWASQKELEKAQRLLEDAKEEDTRDRQIQSLWLSYVALWRPKAKASEVSKERADRHKRIRAIQTDAPDYRCPILGKRARSSENVAIKKRARH</sequence>